<evidence type="ECO:0000256" key="6">
    <source>
        <dbReference type="ARBA" id="ARBA00022840"/>
    </source>
</evidence>
<dbReference type="InterPro" id="IPR003439">
    <property type="entry name" value="ABC_transporter-like_ATP-bd"/>
</dbReference>
<evidence type="ECO:0000256" key="7">
    <source>
        <dbReference type="ARBA" id="ARBA00022970"/>
    </source>
</evidence>
<dbReference type="GO" id="GO:0005524">
    <property type="term" value="F:ATP binding"/>
    <property type="evidence" value="ECO:0007669"/>
    <property type="project" value="UniProtKB-KW"/>
</dbReference>
<dbReference type="SMART" id="SM00382">
    <property type="entry name" value="AAA"/>
    <property type="match status" value="1"/>
</dbReference>
<evidence type="ECO:0000256" key="5">
    <source>
        <dbReference type="ARBA" id="ARBA00022741"/>
    </source>
</evidence>
<name>A0ABT1XZQ8_9FIRM</name>
<dbReference type="Gene3D" id="3.40.50.300">
    <property type="entry name" value="P-loop containing nucleotide triphosphate hydrolases"/>
    <property type="match status" value="1"/>
</dbReference>
<keyword evidence="5" id="KW-0547">Nucleotide-binding</keyword>
<evidence type="ECO:0000256" key="1">
    <source>
        <dbReference type="ARBA" id="ARBA00004202"/>
    </source>
</evidence>
<evidence type="ECO:0000313" key="11">
    <source>
        <dbReference type="Proteomes" id="UP001524944"/>
    </source>
</evidence>
<dbReference type="EMBL" id="JANPWE010000001">
    <property type="protein sequence ID" value="MCR6544101.1"/>
    <property type="molecule type" value="Genomic_DNA"/>
</dbReference>
<feature type="domain" description="ABC transporter" evidence="9">
    <location>
        <begin position="2"/>
        <end position="246"/>
    </location>
</feature>
<evidence type="ECO:0000259" key="9">
    <source>
        <dbReference type="PROSITE" id="PS50893"/>
    </source>
</evidence>
<comment type="subcellular location">
    <subcellularLocation>
        <location evidence="1">Cell membrane</location>
        <topology evidence="1">Peripheral membrane protein</topology>
    </subcellularLocation>
</comment>
<dbReference type="PIRSF" id="PIRSF039085">
    <property type="entry name" value="ABC_ATPase_HisP"/>
    <property type="match status" value="1"/>
</dbReference>
<evidence type="ECO:0000256" key="8">
    <source>
        <dbReference type="ARBA" id="ARBA00023136"/>
    </source>
</evidence>
<comment type="similarity">
    <text evidence="2">Belongs to the ABC transporter superfamily.</text>
</comment>
<sequence length="250" mass="27829">MIRMSNIHKYFGDLHVLKGVSLEVKKGEIVSIIGPSGSGKSTFLRCMNQLEKIDKGVVEIEGMVVEAAGDVTEKVTAFPKDVRATYRKMGMVFQNFNLFPHMTVLGNVIEAPMTVNKTDKVAAIEIAEQQLAKVGLLDKIDAYPSKLSGGQRQRVAIARALAMKPEIMLFDEPTSALDPELVGEVLEVIKKLAADHMTMLVVTHEMSFARELSHRIVFMDEGEIIEECPPQQFFEAPSHARVKLFLEKML</sequence>
<keyword evidence="7" id="KW-0029">Amino-acid transport</keyword>
<evidence type="ECO:0000256" key="2">
    <source>
        <dbReference type="ARBA" id="ARBA00005417"/>
    </source>
</evidence>
<dbReference type="SUPFAM" id="SSF52540">
    <property type="entry name" value="P-loop containing nucleoside triphosphate hydrolases"/>
    <property type="match status" value="1"/>
</dbReference>
<keyword evidence="6 10" id="KW-0067">ATP-binding</keyword>
<reference evidence="10 11" key="1">
    <citation type="submission" date="2022-08" db="EMBL/GenBank/DDBJ databases">
        <title>Proteogenomics of the novel Dehalobacterium formicoaceticum strain EZ94 highlights a key role of methyltransferases during anaerobic dichloromethane degradation.</title>
        <authorList>
            <person name="Wasmund K."/>
        </authorList>
    </citation>
    <scope>NUCLEOTIDE SEQUENCE [LARGE SCALE GENOMIC DNA]</scope>
    <source>
        <strain evidence="10 11">EZ94</strain>
    </source>
</reference>
<dbReference type="InterPro" id="IPR030679">
    <property type="entry name" value="ABC_ATPase_HisP-typ"/>
</dbReference>
<organism evidence="10 11">
    <name type="scientific">Dehalobacterium formicoaceticum</name>
    <dbReference type="NCBI Taxonomy" id="51515"/>
    <lineage>
        <taxon>Bacteria</taxon>
        <taxon>Bacillati</taxon>
        <taxon>Bacillota</taxon>
        <taxon>Clostridia</taxon>
        <taxon>Eubacteriales</taxon>
        <taxon>Peptococcaceae</taxon>
        <taxon>Dehalobacterium</taxon>
    </lineage>
</organism>
<dbReference type="InterPro" id="IPR027417">
    <property type="entry name" value="P-loop_NTPase"/>
</dbReference>
<keyword evidence="11" id="KW-1185">Reference proteome</keyword>
<keyword evidence="8" id="KW-0472">Membrane</keyword>
<dbReference type="PROSITE" id="PS50893">
    <property type="entry name" value="ABC_TRANSPORTER_2"/>
    <property type="match status" value="1"/>
</dbReference>
<dbReference type="InterPro" id="IPR003593">
    <property type="entry name" value="AAA+_ATPase"/>
</dbReference>
<dbReference type="InterPro" id="IPR050086">
    <property type="entry name" value="MetN_ABC_transporter-like"/>
</dbReference>
<dbReference type="PANTHER" id="PTHR43166">
    <property type="entry name" value="AMINO ACID IMPORT ATP-BINDING PROTEIN"/>
    <property type="match status" value="1"/>
</dbReference>
<dbReference type="InterPro" id="IPR017871">
    <property type="entry name" value="ABC_transporter-like_CS"/>
</dbReference>
<dbReference type="PROSITE" id="PS00211">
    <property type="entry name" value="ABC_TRANSPORTER_1"/>
    <property type="match status" value="1"/>
</dbReference>
<protein>
    <submittedName>
        <fullName evidence="10">Amino acid ABC transporter ATP-binding protein</fullName>
    </submittedName>
</protein>
<dbReference type="Pfam" id="PF00005">
    <property type="entry name" value="ABC_tran"/>
    <property type="match status" value="1"/>
</dbReference>
<dbReference type="Proteomes" id="UP001524944">
    <property type="component" value="Unassembled WGS sequence"/>
</dbReference>
<dbReference type="PANTHER" id="PTHR43166:SF9">
    <property type="entry name" value="GLUTAMATE_ASPARTATE IMPORT ATP-BINDING PROTEIN GLTL"/>
    <property type="match status" value="1"/>
</dbReference>
<proteinExistence type="inferred from homology"/>
<keyword evidence="4" id="KW-1003">Cell membrane</keyword>
<evidence type="ECO:0000313" key="10">
    <source>
        <dbReference type="EMBL" id="MCR6544101.1"/>
    </source>
</evidence>
<evidence type="ECO:0000256" key="3">
    <source>
        <dbReference type="ARBA" id="ARBA00022448"/>
    </source>
</evidence>
<evidence type="ECO:0000256" key="4">
    <source>
        <dbReference type="ARBA" id="ARBA00022475"/>
    </source>
</evidence>
<gene>
    <name evidence="10" type="ORF">NVS47_00960</name>
</gene>
<dbReference type="CDD" id="cd03262">
    <property type="entry name" value="ABC_HisP_GlnQ"/>
    <property type="match status" value="1"/>
</dbReference>
<comment type="caution">
    <text evidence="10">The sequence shown here is derived from an EMBL/GenBank/DDBJ whole genome shotgun (WGS) entry which is preliminary data.</text>
</comment>
<keyword evidence="3" id="KW-0813">Transport</keyword>
<accession>A0ABT1XZQ8</accession>